<dbReference type="Proteomes" id="UP000053260">
    <property type="component" value="Unassembled WGS sequence"/>
</dbReference>
<evidence type="ECO:0000313" key="3">
    <source>
        <dbReference type="Proteomes" id="UP000053260"/>
    </source>
</evidence>
<organism evidence="2 3">
    <name type="scientific">Streptomyces dysideae</name>
    <dbReference type="NCBI Taxonomy" id="909626"/>
    <lineage>
        <taxon>Bacteria</taxon>
        <taxon>Bacillati</taxon>
        <taxon>Actinomycetota</taxon>
        <taxon>Actinomycetes</taxon>
        <taxon>Kitasatosporales</taxon>
        <taxon>Streptomycetaceae</taxon>
        <taxon>Streptomyces</taxon>
    </lineage>
</organism>
<gene>
    <name evidence="2" type="ORF">AQJ91_42310</name>
</gene>
<feature type="compositionally biased region" description="Polar residues" evidence="1">
    <location>
        <begin position="150"/>
        <end position="164"/>
    </location>
</feature>
<name>A0A101UQV1_9ACTN</name>
<dbReference type="OrthoDB" id="4283481at2"/>
<protein>
    <submittedName>
        <fullName evidence="2">Uncharacterized protein</fullName>
    </submittedName>
</protein>
<evidence type="ECO:0000313" key="2">
    <source>
        <dbReference type="EMBL" id="KUO15196.1"/>
    </source>
</evidence>
<proteinExistence type="predicted"/>
<comment type="caution">
    <text evidence="2">The sequence shown here is derived from an EMBL/GenBank/DDBJ whole genome shotgun (WGS) entry which is preliminary data.</text>
</comment>
<evidence type="ECO:0000256" key="1">
    <source>
        <dbReference type="SAM" id="MobiDB-lite"/>
    </source>
</evidence>
<dbReference type="AlphaFoldDB" id="A0A101UQV1"/>
<dbReference type="STRING" id="909626.AQJ91_42310"/>
<keyword evidence="3" id="KW-1185">Reference proteome</keyword>
<accession>A0A101UQV1</accession>
<dbReference type="RefSeq" id="WP_067033546.1">
    <property type="nucleotide sequence ID" value="NZ_KQ949120.1"/>
</dbReference>
<feature type="region of interest" description="Disordered" evidence="1">
    <location>
        <begin position="140"/>
        <end position="164"/>
    </location>
</feature>
<reference evidence="2 3" key="1">
    <citation type="submission" date="2015-10" db="EMBL/GenBank/DDBJ databases">
        <title>Draft genome sequence of Streptomyces sp. RV15, isolated from a marine sponge.</title>
        <authorList>
            <person name="Ruckert C."/>
            <person name="Abdelmohsen U.R."/>
            <person name="Winkler A."/>
            <person name="Hentschel U."/>
            <person name="Kalinowski J."/>
            <person name="Kampfer P."/>
            <person name="Glaeser S."/>
        </authorList>
    </citation>
    <scope>NUCLEOTIDE SEQUENCE [LARGE SCALE GENOMIC DNA]</scope>
    <source>
        <strain evidence="2 3">RV15</strain>
    </source>
</reference>
<dbReference type="EMBL" id="LMXB01000118">
    <property type="protein sequence ID" value="KUO15196.1"/>
    <property type="molecule type" value="Genomic_DNA"/>
</dbReference>
<sequence>MSLHAQQFFTEHLTLPFTESTIVGNTYYATPLPNSLLRLRIDFSRTIREREYDGLRLAVVHPEKGDVDAVVLTFDEHDTFTRRDAAHEVQPGYSGYARILDLRHHNRQPPWSGADVSGLRAAIEQYTQVWFPGAWTTTARSRPAAGTARNIPTAQAGPTGTRTR</sequence>